<organism evidence="8 9">
    <name type="scientific">Leptospira fluminis</name>
    <dbReference type="NCBI Taxonomy" id="2484979"/>
    <lineage>
        <taxon>Bacteria</taxon>
        <taxon>Pseudomonadati</taxon>
        <taxon>Spirochaetota</taxon>
        <taxon>Spirochaetia</taxon>
        <taxon>Leptospirales</taxon>
        <taxon>Leptospiraceae</taxon>
        <taxon>Leptospira</taxon>
    </lineage>
</organism>
<accession>A0A4R9GKY6</accession>
<protein>
    <recommendedName>
        <fullName evidence="3">phospholipase D</fullName>
        <ecNumber evidence="3">3.1.4.4</ecNumber>
    </recommendedName>
</protein>
<dbReference type="PROSITE" id="PS50035">
    <property type="entry name" value="PLD"/>
    <property type="match status" value="2"/>
</dbReference>
<proteinExistence type="inferred from homology"/>
<dbReference type="SMART" id="SM00155">
    <property type="entry name" value="PLDc"/>
    <property type="match status" value="2"/>
</dbReference>
<dbReference type="EMBL" id="RQEV01000018">
    <property type="protein sequence ID" value="TGK14753.1"/>
    <property type="molecule type" value="Genomic_DNA"/>
</dbReference>
<dbReference type="AlphaFoldDB" id="A0A4R9GKY6"/>
<dbReference type="PANTHER" id="PTHR43856">
    <property type="entry name" value="CARDIOLIPIN HYDROLASE"/>
    <property type="match status" value="1"/>
</dbReference>
<evidence type="ECO:0000256" key="2">
    <source>
        <dbReference type="ARBA" id="ARBA00008664"/>
    </source>
</evidence>
<dbReference type="RefSeq" id="WP_135814739.1">
    <property type="nucleotide sequence ID" value="NZ_RQEV01000018.1"/>
</dbReference>
<evidence type="ECO:0000256" key="5">
    <source>
        <dbReference type="ARBA" id="ARBA00022963"/>
    </source>
</evidence>
<keyword evidence="4" id="KW-0378">Hydrolase</keyword>
<evidence type="ECO:0000256" key="1">
    <source>
        <dbReference type="ARBA" id="ARBA00000798"/>
    </source>
</evidence>
<dbReference type="PROSITE" id="PS51257">
    <property type="entry name" value="PROKAR_LIPOPROTEIN"/>
    <property type="match status" value="1"/>
</dbReference>
<comment type="caution">
    <text evidence="8">The sequence shown here is derived from an EMBL/GenBank/DDBJ whole genome shotgun (WGS) entry which is preliminary data.</text>
</comment>
<evidence type="ECO:0000313" key="9">
    <source>
        <dbReference type="Proteomes" id="UP000297855"/>
    </source>
</evidence>
<dbReference type="GO" id="GO:0016042">
    <property type="term" value="P:lipid catabolic process"/>
    <property type="evidence" value="ECO:0007669"/>
    <property type="project" value="UniProtKB-KW"/>
</dbReference>
<dbReference type="EC" id="3.1.4.4" evidence="3"/>
<evidence type="ECO:0000259" key="7">
    <source>
        <dbReference type="PROSITE" id="PS50035"/>
    </source>
</evidence>
<dbReference type="InterPro" id="IPR001736">
    <property type="entry name" value="PLipase_D/transphosphatidylase"/>
</dbReference>
<keyword evidence="5" id="KW-0442">Lipid degradation</keyword>
<name>A0A4R9GKY6_9LEPT</name>
<evidence type="ECO:0000256" key="3">
    <source>
        <dbReference type="ARBA" id="ARBA00012027"/>
    </source>
</evidence>
<evidence type="ECO:0000256" key="4">
    <source>
        <dbReference type="ARBA" id="ARBA00022801"/>
    </source>
</evidence>
<dbReference type="Gene3D" id="3.30.870.10">
    <property type="entry name" value="Endonuclease Chain A"/>
    <property type="match status" value="2"/>
</dbReference>
<reference evidence="8" key="1">
    <citation type="journal article" date="2019" name="PLoS Negl. Trop. Dis.">
        <title>Revisiting the worldwide diversity of Leptospira species in the environment.</title>
        <authorList>
            <person name="Vincent A.T."/>
            <person name="Schiettekatte O."/>
            <person name="Bourhy P."/>
            <person name="Veyrier F.J."/>
            <person name="Picardeau M."/>
        </authorList>
    </citation>
    <scope>NUCLEOTIDE SEQUENCE [LARGE SCALE GENOMIC DNA]</scope>
    <source>
        <strain evidence="8">SCS5</strain>
    </source>
</reference>
<keyword evidence="6" id="KW-0443">Lipid metabolism</keyword>
<dbReference type="SUPFAM" id="SSF56024">
    <property type="entry name" value="Phospholipase D/nuclease"/>
    <property type="match status" value="2"/>
</dbReference>
<dbReference type="GO" id="GO:0016891">
    <property type="term" value="F:RNA endonuclease activity producing 5'-phosphomonoesters, hydrolytic mechanism"/>
    <property type="evidence" value="ECO:0007669"/>
    <property type="project" value="TreeGrafter"/>
</dbReference>
<comment type="catalytic activity">
    <reaction evidence="1">
        <text>a 1,2-diacyl-sn-glycero-3-phosphocholine + H2O = a 1,2-diacyl-sn-glycero-3-phosphate + choline + H(+)</text>
        <dbReference type="Rhea" id="RHEA:14445"/>
        <dbReference type="ChEBI" id="CHEBI:15354"/>
        <dbReference type="ChEBI" id="CHEBI:15377"/>
        <dbReference type="ChEBI" id="CHEBI:15378"/>
        <dbReference type="ChEBI" id="CHEBI:57643"/>
        <dbReference type="ChEBI" id="CHEBI:58608"/>
        <dbReference type="EC" id="3.1.4.4"/>
    </reaction>
</comment>
<dbReference type="OrthoDB" id="368121at2"/>
<evidence type="ECO:0000256" key="6">
    <source>
        <dbReference type="ARBA" id="ARBA00023098"/>
    </source>
</evidence>
<dbReference type="PANTHER" id="PTHR43856:SF1">
    <property type="entry name" value="MITOCHONDRIAL CARDIOLIPIN HYDROLASE"/>
    <property type="match status" value="1"/>
</dbReference>
<gene>
    <name evidence="8" type="ORF">EHO61_16930</name>
</gene>
<dbReference type="GO" id="GO:0006793">
    <property type="term" value="P:phosphorus metabolic process"/>
    <property type="evidence" value="ECO:0007669"/>
    <property type="project" value="UniProtKB-ARBA"/>
</dbReference>
<dbReference type="InterPro" id="IPR025202">
    <property type="entry name" value="PLD-like_dom"/>
</dbReference>
<sequence>MRSKVILVSLISFGCAYSETDPAFLGEFLDSDFPKAFFSFPGRFTPVGKKRTVRDEILRLIRNSKKSVYFHVYSFEDSEIETEISFAIKRGVRTEVLGEFGKSYPDSFSPFLRYWKGTGLQHTKVLVVDEKVVFVGTGNFTHYGLERDHNGYIEFVLKDSEKDSFFSFLREEYPFPKLRLGPLEFRNSPGQGKLIQFLLTESVRKARDKIEVLIFDHYDSVLSSEFSGFDRRGGRLDMVNDRPADPEAFHLARLPNANVWEDGNEDRLDDASFGKGGLLHHKTMLIDSSILLTGSYNYSVSARDSNREILIRTEDPHLVSEFQKEEIRIRNFGLPLLPIEKSTDVRLRSVDQTRICVLDSDGAELFGDLGSGFFRWKPYYKFKIGQVCKEWKDFEDVSVRLFGGKSEFPAESSDFLPFTISDRAGNVLFSKSGSLLGEEFLSLLAKPILFLRPGSFAENDFSWSWEDSDRDLLKKLSLPSLPRSAWILSRGKLPVKSMVLPHGTSFRTLDSIPANAVVLLDSGNFALLFCTKSETSKLTWMEELAASAYEISRPASVPNEFLPWIERSDEKFFADFNRPFLSRNGLCVSGIR</sequence>
<dbReference type="Proteomes" id="UP000297855">
    <property type="component" value="Unassembled WGS sequence"/>
</dbReference>
<feature type="domain" description="PLD phosphodiesterase" evidence="7">
    <location>
        <begin position="275"/>
        <end position="302"/>
    </location>
</feature>
<dbReference type="InterPro" id="IPR051406">
    <property type="entry name" value="PLD_domain"/>
</dbReference>
<feature type="domain" description="PLD phosphodiesterase" evidence="7">
    <location>
        <begin position="117"/>
        <end position="144"/>
    </location>
</feature>
<evidence type="ECO:0000313" key="8">
    <source>
        <dbReference type="EMBL" id="TGK14753.1"/>
    </source>
</evidence>
<comment type="similarity">
    <text evidence="2">Belongs to the phospholipase D family.</text>
</comment>
<dbReference type="GO" id="GO:0004630">
    <property type="term" value="F:phospholipase D activity"/>
    <property type="evidence" value="ECO:0007669"/>
    <property type="project" value="UniProtKB-EC"/>
</dbReference>
<keyword evidence="9" id="KW-1185">Reference proteome</keyword>
<dbReference type="Pfam" id="PF13091">
    <property type="entry name" value="PLDc_2"/>
    <property type="match status" value="2"/>
</dbReference>